<reference evidence="1" key="4">
    <citation type="submission" date="2019-03" db="UniProtKB">
        <authorList>
            <consortium name="EnsemblPlants"/>
        </authorList>
    </citation>
    <scope>IDENTIFICATION</scope>
</reference>
<dbReference type="Gramene" id="AET2Gv21113800.7">
    <property type="protein sequence ID" value="AET2Gv21113800.7"/>
    <property type="gene ID" value="AET2Gv21113800"/>
</dbReference>
<dbReference type="AlphaFoldDB" id="A0A453D757"/>
<keyword evidence="2" id="KW-1185">Reference proteome</keyword>
<accession>A0A453D757</accession>
<reference evidence="1" key="5">
    <citation type="journal article" date="2021" name="G3 (Bethesda)">
        <title>Aegilops tauschii genome assembly Aet v5.0 features greater sequence contiguity and improved annotation.</title>
        <authorList>
            <person name="Wang L."/>
            <person name="Zhu T."/>
            <person name="Rodriguez J.C."/>
            <person name="Deal K.R."/>
            <person name="Dubcovsky J."/>
            <person name="McGuire P.E."/>
            <person name="Lux T."/>
            <person name="Spannagl M."/>
            <person name="Mayer K.F.X."/>
            <person name="Baldrich P."/>
            <person name="Meyers B.C."/>
            <person name="Huo N."/>
            <person name="Gu Y.Q."/>
            <person name="Zhou H."/>
            <person name="Devos K.M."/>
            <person name="Bennetzen J.L."/>
            <person name="Unver T."/>
            <person name="Budak H."/>
            <person name="Gulick P.J."/>
            <person name="Galiba G."/>
            <person name="Kalapos B."/>
            <person name="Nelson D.R."/>
            <person name="Li P."/>
            <person name="You F.M."/>
            <person name="Luo M.C."/>
            <person name="Dvorak J."/>
        </authorList>
    </citation>
    <scope>NUCLEOTIDE SEQUENCE [LARGE SCALE GENOMIC DNA]</scope>
    <source>
        <strain evidence="1">cv. AL8/78</strain>
    </source>
</reference>
<dbReference type="Proteomes" id="UP000015105">
    <property type="component" value="Chromosome 2D"/>
</dbReference>
<reference evidence="2" key="1">
    <citation type="journal article" date="2014" name="Science">
        <title>Ancient hybridizations among the ancestral genomes of bread wheat.</title>
        <authorList>
            <consortium name="International Wheat Genome Sequencing Consortium,"/>
            <person name="Marcussen T."/>
            <person name="Sandve S.R."/>
            <person name="Heier L."/>
            <person name="Spannagl M."/>
            <person name="Pfeifer M."/>
            <person name="Jakobsen K.S."/>
            <person name="Wulff B.B."/>
            <person name="Steuernagel B."/>
            <person name="Mayer K.F."/>
            <person name="Olsen O.A."/>
        </authorList>
    </citation>
    <scope>NUCLEOTIDE SEQUENCE [LARGE SCALE GENOMIC DNA]</scope>
    <source>
        <strain evidence="2">cv. AL8/78</strain>
    </source>
</reference>
<dbReference type="EnsemblPlants" id="AET2Gv21113800.7">
    <property type="protein sequence ID" value="AET2Gv21113800.7"/>
    <property type="gene ID" value="AET2Gv21113800"/>
</dbReference>
<sequence>NFLPPPTLSDHPARSWISVNTLRLFSFSRAEHPVRVVFLLTRLVD</sequence>
<evidence type="ECO:0000313" key="2">
    <source>
        <dbReference type="Proteomes" id="UP000015105"/>
    </source>
</evidence>
<organism evidence="1 2">
    <name type="scientific">Aegilops tauschii subsp. strangulata</name>
    <name type="common">Goatgrass</name>
    <dbReference type="NCBI Taxonomy" id="200361"/>
    <lineage>
        <taxon>Eukaryota</taxon>
        <taxon>Viridiplantae</taxon>
        <taxon>Streptophyta</taxon>
        <taxon>Embryophyta</taxon>
        <taxon>Tracheophyta</taxon>
        <taxon>Spermatophyta</taxon>
        <taxon>Magnoliopsida</taxon>
        <taxon>Liliopsida</taxon>
        <taxon>Poales</taxon>
        <taxon>Poaceae</taxon>
        <taxon>BOP clade</taxon>
        <taxon>Pooideae</taxon>
        <taxon>Triticodae</taxon>
        <taxon>Triticeae</taxon>
        <taxon>Triticinae</taxon>
        <taxon>Aegilops</taxon>
    </lineage>
</organism>
<reference evidence="2" key="2">
    <citation type="journal article" date="2017" name="Nat. Plants">
        <title>The Aegilops tauschii genome reveals multiple impacts of transposons.</title>
        <authorList>
            <person name="Zhao G."/>
            <person name="Zou C."/>
            <person name="Li K."/>
            <person name="Wang K."/>
            <person name="Li T."/>
            <person name="Gao L."/>
            <person name="Zhang X."/>
            <person name="Wang H."/>
            <person name="Yang Z."/>
            <person name="Liu X."/>
            <person name="Jiang W."/>
            <person name="Mao L."/>
            <person name="Kong X."/>
            <person name="Jiao Y."/>
            <person name="Jia J."/>
        </authorList>
    </citation>
    <scope>NUCLEOTIDE SEQUENCE [LARGE SCALE GENOMIC DNA]</scope>
    <source>
        <strain evidence="2">cv. AL8/78</strain>
    </source>
</reference>
<name>A0A453D757_AEGTS</name>
<proteinExistence type="predicted"/>
<evidence type="ECO:0000313" key="1">
    <source>
        <dbReference type="EnsemblPlants" id="AET2Gv21113800.7"/>
    </source>
</evidence>
<protein>
    <submittedName>
        <fullName evidence="1">Uncharacterized protein</fullName>
    </submittedName>
</protein>
<reference evidence="1" key="3">
    <citation type="journal article" date="2017" name="Nature">
        <title>Genome sequence of the progenitor of the wheat D genome Aegilops tauschii.</title>
        <authorList>
            <person name="Luo M.C."/>
            <person name="Gu Y.Q."/>
            <person name="Puiu D."/>
            <person name="Wang H."/>
            <person name="Twardziok S.O."/>
            <person name="Deal K.R."/>
            <person name="Huo N."/>
            <person name="Zhu T."/>
            <person name="Wang L."/>
            <person name="Wang Y."/>
            <person name="McGuire P.E."/>
            <person name="Liu S."/>
            <person name="Long H."/>
            <person name="Ramasamy R.K."/>
            <person name="Rodriguez J.C."/>
            <person name="Van S.L."/>
            <person name="Yuan L."/>
            <person name="Wang Z."/>
            <person name="Xia Z."/>
            <person name="Xiao L."/>
            <person name="Anderson O.D."/>
            <person name="Ouyang S."/>
            <person name="Liang Y."/>
            <person name="Zimin A.V."/>
            <person name="Pertea G."/>
            <person name="Qi P."/>
            <person name="Bennetzen J.L."/>
            <person name="Dai X."/>
            <person name="Dawson M.W."/>
            <person name="Muller H.G."/>
            <person name="Kugler K."/>
            <person name="Rivarola-Duarte L."/>
            <person name="Spannagl M."/>
            <person name="Mayer K.F.X."/>
            <person name="Lu F.H."/>
            <person name="Bevan M.W."/>
            <person name="Leroy P."/>
            <person name="Li P."/>
            <person name="You F.M."/>
            <person name="Sun Q."/>
            <person name="Liu Z."/>
            <person name="Lyons E."/>
            <person name="Wicker T."/>
            <person name="Salzberg S.L."/>
            <person name="Devos K.M."/>
            <person name="Dvorak J."/>
        </authorList>
    </citation>
    <scope>NUCLEOTIDE SEQUENCE [LARGE SCALE GENOMIC DNA]</scope>
    <source>
        <strain evidence="1">cv. AL8/78</strain>
    </source>
</reference>